<dbReference type="RefSeq" id="WP_378610457.1">
    <property type="nucleotide sequence ID" value="NZ_JBHSAX010000002.1"/>
</dbReference>
<dbReference type="EMBL" id="JBHSAX010000002">
    <property type="protein sequence ID" value="MFC3960695.1"/>
    <property type="molecule type" value="Genomic_DNA"/>
</dbReference>
<sequence>MVATSDDGGFRVPAGASETGALVTHRMTYSDRLRVFIGPGEAVARYLRPLRGLDGRRRYALNLARLPIPLPATGITLADSTAFGGNFVQCLGAADALTLELCRTGGGGPPRHYVLGLPGARTGAPSVPIPCGGADRYVHADEVFTAAHAAEVFTEYFHSGDVPAGFQLRGNGP</sequence>
<evidence type="ECO:0000313" key="2">
    <source>
        <dbReference type="Proteomes" id="UP001595696"/>
    </source>
</evidence>
<comment type="caution">
    <text evidence="1">The sequence shown here is derived from an EMBL/GenBank/DDBJ whole genome shotgun (WGS) entry which is preliminary data.</text>
</comment>
<organism evidence="1 2">
    <name type="scientific">Nocardia jiangsuensis</name>
    <dbReference type="NCBI Taxonomy" id="1691563"/>
    <lineage>
        <taxon>Bacteria</taxon>
        <taxon>Bacillati</taxon>
        <taxon>Actinomycetota</taxon>
        <taxon>Actinomycetes</taxon>
        <taxon>Mycobacteriales</taxon>
        <taxon>Nocardiaceae</taxon>
        <taxon>Nocardia</taxon>
    </lineage>
</organism>
<reference evidence="2" key="1">
    <citation type="journal article" date="2019" name="Int. J. Syst. Evol. Microbiol.">
        <title>The Global Catalogue of Microorganisms (GCM) 10K type strain sequencing project: providing services to taxonomists for standard genome sequencing and annotation.</title>
        <authorList>
            <consortium name="The Broad Institute Genomics Platform"/>
            <consortium name="The Broad Institute Genome Sequencing Center for Infectious Disease"/>
            <person name="Wu L."/>
            <person name="Ma J."/>
        </authorList>
    </citation>
    <scope>NUCLEOTIDE SEQUENCE [LARGE SCALE GENOMIC DNA]</scope>
    <source>
        <strain evidence="2">CGMCC 4.7330</strain>
    </source>
</reference>
<dbReference type="Proteomes" id="UP001595696">
    <property type="component" value="Unassembled WGS sequence"/>
</dbReference>
<evidence type="ECO:0000313" key="1">
    <source>
        <dbReference type="EMBL" id="MFC3960695.1"/>
    </source>
</evidence>
<proteinExistence type="predicted"/>
<keyword evidence="2" id="KW-1185">Reference proteome</keyword>
<gene>
    <name evidence="1" type="ORF">ACFO0B_01685</name>
</gene>
<protein>
    <submittedName>
        <fullName evidence="1">Uncharacterized protein</fullName>
    </submittedName>
</protein>
<name>A0ABV8DL59_9NOCA</name>
<accession>A0ABV8DL59</accession>